<dbReference type="Proteomes" id="UP000186720">
    <property type="component" value="Unassembled WGS sequence"/>
</dbReference>
<gene>
    <name evidence="1" type="ORF">RG47T_2755</name>
</gene>
<comment type="caution">
    <text evidence="1">The sequence shown here is derived from an EMBL/GenBank/DDBJ whole genome shotgun (WGS) entry which is preliminary data.</text>
</comment>
<dbReference type="STRING" id="1302689.RG47T_2755"/>
<keyword evidence="2" id="KW-1185">Reference proteome</keyword>
<reference evidence="1 2" key="1">
    <citation type="submission" date="2016-11" db="EMBL/GenBank/DDBJ databases">
        <title>Whole Genome Sequencing of Mucilaginibacter polytrichastri RG4-7(T) isolated from the moss sample.</title>
        <authorList>
            <person name="Li Y."/>
        </authorList>
    </citation>
    <scope>NUCLEOTIDE SEQUENCE [LARGE SCALE GENOMIC DNA]</scope>
    <source>
        <strain evidence="1 2">RG4-7</strain>
    </source>
</reference>
<dbReference type="EMBL" id="MPPL01000001">
    <property type="protein sequence ID" value="OKS87296.1"/>
    <property type="molecule type" value="Genomic_DNA"/>
</dbReference>
<protein>
    <submittedName>
        <fullName evidence="1">Uncharacterized protein</fullName>
    </submittedName>
</protein>
<dbReference type="AlphaFoldDB" id="A0A1Q5ZZW6"/>
<evidence type="ECO:0000313" key="2">
    <source>
        <dbReference type="Proteomes" id="UP000186720"/>
    </source>
</evidence>
<evidence type="ECO:0000313" key="1">
    <source>
        <dbReference type="EMBL" id="OKS87296.1"/>
    </source>
</evidence>
<accession>A0A1Q5ZZW6</accession>
<dbReference type="RefSeq" id="WP_139235755.1">
    <property type="nucleotide sequence ID" value="NZ_MPPL01000001.1"/>
</dbReference>
<organism evidence="1 2">
    <name type="scientific">Mucilaginibacter polytrichastri</name>
    <dbReference type="NCBI Taxonomy" id="1302689"/>
    <lineage>
        <taxon>Bacteria</taxon>
        <taxon>Pseudomonadati</taxon>
        <taxon>Bacteroidota</taxon>
        <taxon>Sphingobacteriia</taxon>
        <taxon>Sphingobacteriales</taxon>
        <taxon>Sphingobacteriaceae</taxon>
        <taxon>Mucilaginibacter</taxon>
    </lineage>
</organism>
<name>A0A1Q5ZZW6_9SPHI</name>
<sequence>MVRSAWPDYIFNPSYHALNLSDIKAYIDKNHHLPEIPSAQEVAKSGINLGEMNTKLLKKIEELTLYLIEK</sequence>
<proteinExistence type="predicted"/>